<evidence type="ECO:0000313" key="3">
    <source>
        <dbReference type="Proteomes" id="UP000315677"/>
    </source>
</evidence>
<feature type="compositionally biased region" description="Low complexity" evidence="1">
    <location>
        <begin position="89"/>
        <end position="103"/>
    </location>
</feature>
<proteinExistence type="predicted"/>
<protein>
    <recommendedName>
        <fullName evidence="4">MucR family transcriptional regulator</fullName>
    </recommendedName>
</protein>
<feature type="compositionally biased region" description="Pro residues" evidence="1">
    <location>
        <begin position="150"/>
        <end position="160"/>
    </location>
</feature>
<organism evidence="2 3">
    <name type="scientific">Pseudonocardia kunmingensis</name>
    <dbReference type="NCBI Taxonomy" id="630975"/>
    <lineage>
        <taxon>Bacteria</taxon>
        <taxon>Bacillati</taxon>
        <taxon>Actinomycetota</taxon>
        <taxon>Actinomycetes</taxon>
        <taxon>Pseudonocardiales</taxon>
        <taxon>Pseudonocardiaceae</taxon>
        <taxon>Pseudonocardia</taxon>
    </lineage>
</organism>
<gene>
    <name evidence="2" type="ORF">FB558_2595</name>
</gene>
<dbReference type="AlphaFoldDB" id="A0A543E2J9"/>
<dbReference type="RefSeq" id="WP_142052159.1">
    <property type="nucleotide sequence ID" value="NZ_VFPA01000001.1"/>
</dbReference>
<dbReference type="OrthoDB" id="5189092at2"/>
<name>A0A543E2J9_9PSEU</name>
<comment type="caution">
    <text evidence="2">The sequence shown here is derived from an EMBL/GenBank/DDBJ whole genome shotgun (WGS) entry which is preliminary data.</text>
</comment>
<feature type="compositionally biased region" description="Low complexity" evidence="1">
    <location>
        <begin position="57"/>
        <end position="69"/>
    </location>
</feature>
<accession>A0A543E2J9</accession>
<feature type="region of interest" description="Disordered" evidence="1">
    <location>
        <begin position="46"/>
        <end position="162"/>
    </location>
</feature>
<feature type="compositionally biased region" description="Pro residues" evidence="1">
    <location>
        <begin position="70"/>
        <end position="88"/>
    </location>
</feature>
<evidence type="ECO:0000256" key="1">
    <source>
        <dbReference type="SAM" id="MobiDB-lite"/>
    </source>
</evidence>
<dbReference type="EMBL" id="VFPA01000001">
    <property type="protein sequence ID" value="TQM15802.1"/>
    <property type="molecule type" value="Genomic_DNA"/>
</dbReference>
<dbReference type="Proteomes" id="UP000315677">
    <property type="component" value="Unassembled WGS sequence"/>
</dbReference>
<sequence length="292" mass="30266">MWEPVGPLPASVYWRRRWLAIAAVLSVLVLLAWGVGALAGAIAAPRGDGTTSLASRPAAVSAPQQASPSPAAPAAPLPQPGTEGPPTPQSQLQSQPQSQSQPEGAPPSPVDGPPSATVEGGPDTSTATSSPSGTSEGLVPDDTPRATSPVPSPAPVPPTGPVACTNEMLAVAAEVDRPEHRVGERPLLRLVVTNVSDQPCVRDLDPERQEIVVWSADGSERLWSSNDCSNAQGVDLRTLVPGQPVASSVRWAGRTSEPGCPLERSTVPAGDYRVMSRVDDVISPPTPFVRRP</sequence>
<keyword evidence="3" id="KW-1185">Reference proteome</keyword>
<evidence type="ECO:0000313" key="2">
    <source>
        <dbReference type="EMBL" id="TQM15802.1"/>
    </source>
</evidence>
<reference evidence="2 3" key="1">
    <citation type="submission" date="2019-06" db="EMBL/GenBank/DDBJ databases">
        <title>Sequencing the genomes of 1000 actinobacteria strains.</title>
        <authorList>
            <person name="Klenk H.-P."/>
        </authorList>
    </citation>
    <scope>NUCLEOTIDE SEQUENCE [LARGE SCALE GENOMIC DNA]</scope>
    <source>
        <strain evidence="2 3">DSM 45301</strain>
    </source>
</reference>
<evidence type="ECO:0008006" key="4">
    <source>
        <dbReference type="Google" id="ProtNLM"/>
    </source>
</evidence>
<feature type="compositionally biased region" description="Low complexity" evidence="1">
    <location>
        <begin position="120"/>
        <end position="137"/>
    </location>
</feature>